<comment type="subcellular location">
    <subcellularLocation>
        <location evidence="1">Nucleus</location>
    </subcellularLocation>
</comment>
<proteinExistence type="predicted"/>
<feature type="region of interest" description="Disordered" evidence="6">
    <location>
        <begin position="265"/>
        <end position="294"/>
    </location>
</feature>
<feature type="compositionally biased region" description="Basic residues" evidence="6">
    <location>
        <begin position="154"/>
        <end position="164"/>
    </location>
</feature>
<evidence type="ECO:0000256" key="3">
    <source>
        <dbReference type="ARBA" id="ARBA00023125"/>
    </source>
</evidence>
<keyword evidence="3" id="KW-0238">DNA-binding</keyword>
<evidence type="ECO:0000259" key="7">
    <source>
        <dbReference type="PROSITE" id="PS51032"/>
    </source>
</evidence>
<dbReference type="InterPro" id="IPR016177">
    <property type="entry name" value="DNA-bd_dom_sf"/>
</dbReference>
<dbReference type="InterPro" id="IPR036955">
    <property type="entry name" value="AP2/ERF_dom_sf"/>
</dbReference>
<evidence type="ECO:0000256" key="5">
    <source>
        <dbReference type="ARBA" id="ARBA00023242"/>
    </source>
</evidence>
<protein>
    <recommendedName>
        <fullName evidence="7">AP2/ERF domain-containing protein</fullName>
    </recommendedName>
</protein>
<dbReference type="SUPFAM" id="SSF54171">
    <property type="entry name" value="DNA-binding domain"/>
    <property type="match status" value="1"/>
</dbReference>
<evidence type="ECO:0000256" key="4">
    <source>
        <dbReference type="ARBA" id="ARBA00023163"/>
    </source>
</evidence>
<keyword evidence="5" id="KW-0539">Nucleus</keyword>
<dbReference type="Gene3D" id="3.30.730.10">
    <property type="entry name" value="AP2/ERF domain"/>
    <property type="match status" value="1"/>
</dbReference>
<name>A0ABY8UQ08_TETOB</name>
<evidence type="ECO:0000313" key="9">
    <source>
        <dbReference type="Proteomes" id="UP001244341"/>
    </source>
</evidence>
<accession>A0ABY8UQ08</accession>
<dbReference type="SMART" id="SM00380">
    <property type="entry name" value="AP2"/>
    <property type="match status" value="1"/>
</dbReference>
<feature type="region of interest" description="Disordered" evidence="6">
    <location>
        <begin position="1"/>
        <end position="21"/>
    </location>
</feature>
<evidence type="ECO:0000256" key="2">
    <source>
        <dbReference type="ARBA" id="ARBA00023015"/>
    </source>
</evidence>
<sequence>MEAIAAASVSPQAREQAPTDAPAAAAAPAAAQAAAAAAAPAVAIAAPAAAAAAAAAAPTSAPAAAWHAAQQLPAGAASLEQLKAQLQAVVQQLDLAPGICRRGQPMEVMRGVVDWSAVRRTRGSGSKPYQLHAARDHHYQQHGQAAQASEHSLHARSNRLKHSKATGSGRVYTSRFRGVHQTFPTRRWEAQFRRNGKPTSLGCFDKEEEAARAYDKMMLWCEIHAAGGIKGVTNFDLTEYERDVGWLTGITQDELIESLRTEGRRQAMARGAGPGTKRGRSGDATTDGDSDGGAAAAAAAPALQRWVVCLALGLLLPLCRLQQQQQQQQHQGVQVGSKVMQ</sequence>
<keyword evidence="4" id="KW-0804">Transcription</keyword>
<dbReference type="Proteomes" id="UP001244341">
    <property type="component" value="Chromosome 14b"/>
</dbReference>
<keyword evidence="2" id="KW-0805">Transcription regulation</keyword>
<feature type="region of interest" description="Disordered" evidence="6">
    <location>
        <begin position="139"/>
        <end position="167"/>
    </location>
</feature>
<dbReference type="EMBL" id="CP126221">
    <property type="protein sequence ID" value="WIA22366.1"/>
    <property type="molecule type" value="Genomic_DNA"/>
</dbReference>
<dbReference type="PROSITE" id="PS51032">
    <property type="entry name" value="AP2_ERF"/>
    <property type="match status" value="1"/>
</dbReference>
<feature type="compositionally biased region" description="Low complexity" evidence="6">
    <location>
        <begin position="282"/>
        <end position="294"/>
    </location>
</feature>
<feature type="domain" description="AP2/ERF" evidence="7">
    <location>
        <begin position="175"/>
        <end position="236"/>
    </location>
</feature>
<reference evidence="8 9" key="1">
    <citation type="submission" date="2023-05" db="EMBL/GenBank/DDBJ databases">
        <title>A 100% complete, gapless, phased diploid assembly of the Scenedesmus obliquus UTEX 3031 genome.</title>
        <authorList>
            <person name="Biondi T.C."/>
            <person name="Hanschen E.R."/>
            <person name="Kwon T."/>
            <person name="Eng W."/>
            <person name="Kruse C.P.S."/>
            <person name="Koehler S.I."/>
            <person name="Kunde Y."/>
            <person name="Gleasner C.D."/>
            <person name="You Mak K.T."/>
            <person name="Polle J."/>
            <person name="Hovde B.T."/>
            <person name="Starkenburg S.R."/>
        </authorList>
    </citation>
    <scope>NUCLEOTIDE SEQUENCE [LARGE SCALE GENOMIC DNA]</scope>
    <source>
        <strain evidence="8 9">DOE0152z</strain>
    </source>
</reference>
<dbReference type="InterPro" id="IPR001471">
    <property type="entry name" value="AP2/ERF_dom"/>
</dbReference>
<keyword evidence="9" id="KW-1185">Reference proteome</keyword>
<gene>
    <name evidence="8" type="ORF">OEZ85_004675</name>
</gene>
<evidence type="ECO:0000256" key="6">
    <source>
        <dbReference type="SAM" id="MobiDB-lite"/>
    </source>
</evidence>
<evidence type="ECO:0000256" key="1">
    <source>
        <dbReference type="ARBA" id="ARBA00004123"/>
    </source>
</evidence>
<organism evidence="8 9">
    <name type="scientific">Tetradesmus obliquus</name>
    <name type="common">Green alga</name>
    <name type="synonym">Acutodesmus obliquus</name>
    <dbReference type="NCBI Taxonomy" id="3088"/>
    <lineage>
        <taxon>Eukaryota</taxon>
        <taxon>Viridiplantae</taxon>
        <taxon>Chlorophyta</taxon>
        <taxon>core chlorophytes</taxon>
        <taxon>Chlorophyceae</taxon>
        <taxon>CS clade</taxon>
        <taxon>Sphaeropleales</taxon>
        <taxon>Scenedesmaceae</taxon>
        <taxon>Tetradesmus</taxon>
    </lineage>
</organism>
<evidence type="ECO:0000313" key="8">
    <source>
        <dbReference type="EMBL" id="WIA22366.1"/>
    </source>
</evidence>